<comment type="caution">
    <text evidence="5">The sequence shown here is derived from an EMBL/GenBank/DDBJ whole genome shotgun (WGS) entry which is preliminary data.</text>
</comment>
<proteinExistence type="inferred from homology"/>
<protein>
    <submittedName>
        <fullName evidence="5">Tyrosine-type recombinase/integrase</fullName>
    </submittedName>
</protein>
<gene>
    <name evidence="5" type="ORF">FYJ83_18480</name>
</gene>
<organism evidence="5 6">
    <name type="scientific">Tissierella pigra</name>
    <dbReference type="NCBI Taxonomy" id="2607614"/>
    <lineage>
        <taxon>Bacteria</taxon>
        <taxon>Bacillati</taxon>
        <taxon>Bacillota</taxon>
        <taxon>Tissierellia</taxon>
        <taxon>Tissierellales</taxon>
        <taxon>Tissierellaceae</taxon>
        <taxon>Tissierella</taxon>
    </lineage>
</organism>
<dbReference type="PROSITE" id="PS51898">
    <property type="entry name" value="TYR_RECOMBINASE"/>
    <property type="match status" value="1"/>
</dbReference>
<comment type="similarity">
    <text evidence="1">Belongs to the 'phage' integrase family.</text>
</comment>
<sequence>MANIKTRALKEGEYSLIIQTIQEGLITADGRQIKLNIRIATALVVQANLGLRIGDIVNLQLSDIVKDGNRYRLNIKEQKTGKIREFTVVNQVLTYLQSYALDNNIKPNQKLFSITVRQIQKHLKIVIEHLGLESIGTHSFRNFFAVSIYNENDYNIELVRQLLQHSTVAVTQHYLSVQPQIVEKALQNHIKLPK</sequence>
<keyword evidence="3" id="KW-0233">DNA recombination</keyword>
<evidence type="ECO:0000259" key="4">
    <source>
        <dbReference type="PROSITE" id="PS51898"/>
    </source>
</evidence>
<evidence type="ECO:0000256" key="1">
    <source>
        <dbReference type="ARBA" id="ARBA00008857"/>
    </source>
</evidence>
<dbReference type="GO" id="GO:0006310">
    <property type="term" value="P:DNA recombination"/>
    <property type="evidence" value="ECO:0007669"/>
    <property type="project" value="UniProtKB-KW"/>
</dbReference>
<evidence type="ECO:0000256" key="3">
    <source>
        <dbReference type="ARBA" id="ARBA00023172"/>
    </source>
</evidence>
<dbReference type="PANTHER" id="PTHR30349:SF41">
    <property type="entry name" value="INTEGRASE_RECOMBINASE PROTEIN MJ0367-RELATED"/>
    <property type="match status" value="1"/>
</dbReference>
<dbReference type="SUPFAM" id="SSF56349">
    <property type="entry name" value="DNA breaking-rejoining enzymes"/>
    <property type="match status" value="1"/>
</dbReference>
<accession>A0A6N7Y028</accession>
<dbReference type="GO" id="GO:0003677">
    <property type="term" value="F:DNA binding"/>
    <property type="evidence" value="ECO:0007669"/>
    <property type="project" value="UniProtKB-KW"/>
</dbReference>
<dbReference type="Gene3D" id="1.10.443.10">
    <property type="entry name" value="Intergrase catalytic core"/>
    <property type="match status" value="1"/>
</dbReference>
<evidence type="ECO:0000313" key="6">
    <source>
        <dbReference type="Proteomes" id="UP000469523"/>
    </source>
</evidence>
<reference evidence="5 6" key="1">
    <citation type="submission" date="2019-09" db="EMBL/GenBank/DDBJ databases">
        <title>In-depth cultivation of the pig gut microbiome towards novel bacterial diversity and tailored functional studies.</title>
        <authorList>
            <person name="Wylensek D."/>
            <person name="Hitch T.C.A."/>
            <person name="Clavel T."/>
        </authorList>
    </citation>
    <scope>NUCLEOTIDE SEQUENCE [LARGE SCALE GENOMIC DNA]</scope>
    <source>
        <strain evidence="5 6">WCA3-693-APC-4?</strain>
    </source>
</reference>
<dbReference type="GO" id="GO:0015074">
    <property type="term" value="P:DNA integration"/>
    <property type="evidence" value="ECO:0007669"/>
    <property type="project" value="InterPro"/>
</dbReference>
<keyword evidence="2" id="KW-0238">DNA-binding</keyword>
<dbReference type="InterPro" id="IPR002104">
    <property type="entry name" value="Integrase_catalytic"/>
</dbReference>
<dbReference type="InterPro" id="IPR011010">
    <property type="entry name" value="DNA_brk_join_enz"/>
</dbReference>
<keyword evidence="6" id="KW-1185">Reference proteome</keyword>
<evidence type="ECO:0000256" key="2">
    <source>
        <dbReference type="ARBA" id="ARBA00023125"/>
    </source>
</evidence>
<name>A0A6N7Y028_9FIRM</name>
<dbReference type="Proteomes" id="UP000469523">
    <property type="component" value="Unassembled WGS sequence"/>
</dbReference>
<feature type="domain" description="Tyr recombinase" evidence="4">
    <location>
        <begin position="4"/>
        <end position="187"/>
    </location>
</feature>
<evidence type="ECO:0000313" key="5">
    <source>
        <dbReference type="EMBL" id="MSU03447.1"/>
    </source>
</evidence>
<dbReference type="AlphaFoldDB" id="A0A6N7Y028"/>
<dbReference type="EMBL" id="VUNQ01000075">
    <property type="protein sequence ID" value="MSU03447.1"/>
    <property type="molecule type" value="Genomic_DNA"/>
</dbReference>
<dbReference type="PANTHER" id="PTHR30349">
    <property type="entry name" value="PHAGE INTEGRASE-RELATED"/>
    <property type="match status" value="1"/>
</dbReference>
<dbReference type="InterPro" id="IPR013762">
    <property type="entry name" value="Integrase-like_cat_sf"/>
</dbReference>
<dbReference type="InterPro" id="IPR050090">
    <property type="entry name" value="Tyrosine_recombinase_XerCD"/>
</dbReference>
<dbReference type="Pfam" id="PF00589">
    <property type="entry name" value="Phage_integrase"/>
    <property type="match status" value="1"/>
</dbReference>
<dbReference type="RefSeq" id="WP_154443005.1">
    <property type="nucleotide sequence ID" value="NZ_JAHLPJ010000001.1"/>
</dbReference>